<keyword evidence="1" id="KW-0732">Signal</keyword>
<gene>
    <name evidence="3" type="ORF">GCM10007304_06510</name>
</gene>
<organism evidence="3 4">
    <name type="scientific">Rhodococcoides trifolii</name>
    <dbReference type="NCBI Taxonomy" id="908250"/>
    <lineage>
        <taxon>Bacteria</taxon>
        <taxon>Bacillati</taxon>
        <taxon>Actinomycetota</taxon>
        <taxon>Actinomycetes</taxon>
        <taxon>Mycobacteriales</taxon>
        <taxon>Nocardiaceae</taxon>
        <taxon>Rhodococcoides</taxon>
    </lineage>
</organism>
<dbReference type="EMBL" id="BMCU01000001">
    <property type="protein sequence ID" value="GGF95343.1"/>
    <property type="molecule type" value="Genomic_DNA"/>
</dbReference>
<feature type="chain" id="PRO_5038713005" description="Mce/MlaD domain-containing protein" evidence="1">
    <location>
        <begin position="28"/>
        <end position="354"/>
    </location>
</feature>
<feature type="domain" description="Mce/MlaD" evidence="2">
    <location>
        <begin position="37"/>
        <end position="108"/>
    </location>
</feature>
<dbReference type="InterPro" id="IPR003399">
    <property type="entry name" value="Mce/MlaD"/>
</dbReference>
<dbReference type="PANTHER" id="PTHR33371:SF4">
    <property type="entry name" value="INTERMEMBRANE PHOSPHOLIPID TRANSPORT SYSTEM BINDING PROTEIN MLAD"/>
    <property type="match status" value="1"/>
</dbReference>
<reference evidence="3" key="2">
    <citation type="submission" date="2020-09" db="EMBL/GenBank/DDBJ databases">
        <authorList>
            <person name="Sun Q."/>
            <person name="Sedlacek I."/>
        </authorList>
    </citation>
    <scope>NUCLEOTIDE SEQUENCE</scope>
    <source>
        <strain evidence="3">CCM 7905</strain>
    </source>
</reference>
<dbReference type="AlphaFoldDB" id="A0A917CRY0"/>
<dbReference type="PANTHER" id="PTHR33371">
    <property type="entry name" value="INTERMEMBRANE PHOSPHOLIPID TRANSPORT SYSTEM BINDING PROTEIN MLAD-RELATED"/>
    <property type="match status" value="1"/>
</dbReference>
<feature type="signal peptide" evidence="1">
    <location>
        <begin position="1"/>
        <end position="27"/>
    </location>
</feature>
<accession>A0A917CRY0</accession>
<dbReference type="InterPro" id="IPR052336">
    <property type="entry name" value="MlaD_Phospholipid_Transporter"/>
</dbReference>
<dbReference type="GO" id="GO:0005576">
    <property type="term" value="C:extracellular region"/>
    <property type="evidence" value="ECO:0007669"/>
    <property type="project" value="TreeGrafter"/>
</dbReference>
<dbReference type="Pfam" id="PF02470">
    <property type="entry name" value="MlaD"/>
    <property type="match status" value="1"/>
</dbReference>
<dbReference type="InterPro" id="IPR005693">
    <property type="entry name" value="Mce"/>
</dbReference>
<reference evidence="3" key="1">
    <citation type="journal article" date="2014" name="Int. J. Syst. Evol. Microbiol.">
        <title>Complete genome sequence of Corynebacterium casei LMG S-19264T (=DSM 44701T), isolated from a smear-ripened cheese.</title>
        <authorList>
            <consortium name="US DOE Joint Genome Institute (JGI-PGF)"/>
            <person name="Walter F."/>
            <person name="Albersmeier A."/>
            <person name="Kalinowski J."/>
            <person name="Ruckert C."/>
        </authorList>
    </citation>
    <scope>NUCLEOTIDE SEQUENCE</scope>
    <source>
        <strain evidence="3">CCM 7905</strain>
    </source>
</reference>
<evidence type="ECO:0000256" key="1">
    <source>
        <dbReference type="SAM" id="SignalP"/>
    </source>
</evidence>
<protein>
    <recommendedName>
        <fullName evidence="2">Mce/MlaD domain-containing protein</fullName>
    </recommendedName>
</protein>
<evidence type="ECO:0000313" key="4">
    <source>
        <dbReference type="Proteomes" id="UP000654257"/>
    </source>
</evidence>
<name>A0A917CRY0_9NOCA</name>
<sequence>MAVGKKLVLGAVVLVVVLGAGTAASSAAQLIGTSTSDVCAELTDSVGLYEGNNVTLLGIPVGEIESIEPQGDHVQVTMSVQDSLQLPVDIGAVTMSDSIVTDRRLELTKTYGDGPTFDRSQCIPLERTRTPIGISDTLEAVNKLGAELLGTTSTTDPNNPQPPKEQILGDTLRSLNTALDGSGDQLGTALSQVSSLVGNPADKDTLVRRMMDNIDLLTTTLVDRWPDVTLLIENLKQGLGAAGDFSERFAQAIDLTLQFLPILQKVLPKVAPTVYKIFDVLVPIVAIVLNKVGDIASILSRVPKTTQQLPTAFDQTNAAAALTFSPPSFQLPDAMGTSVNVDLVPLVLGAAGAR</sequence>
<dbReference type="Proteomes" id="UP000654257">
    <property type="component" value="Unassembled WGS sequence"/>
</dbReference>
<keyword evidence="4" id="KW-1185">Reference proteome</keyword>
<comment type="caution">
    <text evidence="3">The sequence shown here is derived from an EMBL/GenBank/DDBJ whole genome shotgun (WGS) entry which is preliminary data.</text>
</comment>
<evidence type="ECO:0000259" key="2">
    <source>
        <dbReference type="Pfam" id="PF02470"/>
    </source>
</evidence>
<proteinExistence type="predicted"/>
<evidence type="ECO:0000313" key="3">
    <source>
        <dbReference type="EMBL" id="GGF95343.1"/>
    </source>
</evidence>
<dbReference type="NCBIfam" id="TIGR00996">
    <property type="entry name" value="Mtu_fam_mce"/>
    <property type="match status" value="1"/>
</dbReference>
<dbReference type="RefSeq" id="WP_188543240.1">
    <property type="nucleotide sequence ID" value="NZ_BMCU01000001.1"/>
</dbReference>